<evidence type="ECO:0000313" key="3">
    <source>
        <dbReference type="EMBL" id="KFE68464.1"/>
    </source>
</evidence>
<proteinExistence type="predicted"/>
<evidence type="ECO:0000313" key="4">
    <source>
        <dbReference type="Proteomes" id="UP000028725"/>
    </source>
</evidence>
<feature type="transmembrane region" description="Helical" evidence="1">
    <location>
        <begin position="53"/>
        <end position="75"/>
    </location>
</feature>
<feature type="transmembrane region" description="Helical" evidence="1">
    <location>
        <begin position="121"/>
        <end position="143"/>
    </location>
</feature>
<keyword evidence="1" id="KW-0812">Transmembrane</keyword>
<feature type="transmembrane region" description="Helical" evidence="1">
    <location>
        <begin position="190"/>
        <end position="211"/>
    </location>
</feature>
<sequence>MMKISLVTLARGAVFLWLLFWATTSFAQADASGVDWRPGALSAPTAPPATDAPLSTGAWVAHGTLTLVPLGGLYAASRLGNERAWAAGAQTGAGMAAAWVPSGLLFFRAQSAGPRWAEWEVSLFGLGMVATPTLAGLGTWTMGEWAFHGSQHRERALLGALGGATVGTLLGVATYEVLERLAAPGSRMNAWRRGIALGFVGSGATAGYQWAGGGPRDRIRR</sequence>
<evidence type="ECO:0000256" key="2">
    <source>
        <dbReference type="SAM" id="SignalP"/>
    </source>
</evidence>
<feature type="transmembrane region" description="Helical" evidence="1">
    <location>
        <begin position="87"/>
        <end position="109"/>
    </location>
</feature>
<dbReference type="EMBL" id="JMCB01000006">
    <property type="protein sequence ID" value="KFE68464.1"/>
    <property type="molecule type" value="Genomic_DNA"/>
</dbReference>
<dbReference type="OrthoDB" id="5383101at2"/>
<keyword evidence="2" id="KW-0732">Signal</keyword>
<keyword evidence="4" id="KW-1185">Reference proteome</keyword>
<evidence type="ECO:0008006" key="5">
    <source>
        <dbReference type="Google" id="ProtNLM"/>
    </source>
</evidence>
<keyword evidence="1" id="KW-0472">Membrane</keyword>
<name>A0A085WLA1_9BACT</name>
<feature type="transmembrane region" description="Helical" evidence="1">
    <location>
        <begin position="155"/>
        <end position="178"/>
    </location>
</feature>
<gene>
    <name evidence="3" type="ORF">DB31_7701</name>
</gene>
<feature type="chain" id="PRO_5001799873" description="Lipoprotein" evidence="2">
    <location>
        <begin position="28"/>
        <end position="221"/>
    </location>
</feature>
<feature type="signal peptide" evidence="2">
    <location>
        <begin position="1"/>
        <end position="27"/>
    </location>
</feature>
<comment type="caution">
    <text evidence="3">The sequence shown here is derived from an EMBL/GenBank/DDBJ whole genome shotgun (WGS) entry which is preliminary data.</text>
</comment>
<evidence type="ECO:0000256" key="1">
    <source>
        <dbReference type="SAM" id="Phobius"/>
    </source>
</evidence>
<reference evidence="3 4" key="1">
    <citation type="submission" date="2014-04" db="EMBL/GenBank/DDBJ databases">
        <title>Genome assembly of Hyalangium minutum DSM 14724.</title>
        <authorList>
            <person name="Sharma G."/>
            <person name="Subramanian S."/>
        </authorList>
    </citation>
    <scope>NUCLEOTIDE SEQUENCE [LARGE SCALE GENOMIC DNA]</scope>
    <source>
        <strain evidence="3 4">DSM 14724</strain>
    </source>
</reference>
<protein>
    <recommendedName>
        <fullName evidence="5">Lipoprotein</fullName>
    </recommendedName>
</protein>
<organism evidence="3 4">
    <name type="scientific">Hyalangium minutum</name>
    <dbReference type="NCBI Taxonomy" id="394096"/>
    <lineage>
        <taxon>Bacteria</taxon>
        <taxon>Pseudomonadati</taxon>
        <taxon>Myxococcota</taxon>
        <taxon>Myxococcia</taxon>
        <taxon>Myxococcales</taxon>
        <taxon>Cystobacterineae</taxon>
        <taxon>Archangiaceae</taxon>
        <taxon>Hyalangium</taxon>
    </lineage>
</organism>
<dbReference type="RefSeq" id="WP_052420068.1">
    <property type="nucleotide sequence ID" value="NZ_JMCB01000006.1"/>
</dbReference>
<accession>A0A085WLA1</accession>
<keyword evidence="1" id="KW-1133">Transmembrane helix</keyword>
<dbReference type="Proteomes" id="UP000028725">
    <property type="component" value="Unassembled WGS sequence"/>
</dbReference>
<dbReference type="PATRIC" id="fig|394096.3.peg.3742"/>
<dbReference type="AlphaFoldDB" id="A0A085WLA1"/>